<comment type="catalytic activity">
    <reaction evidence="3">
        <text>a (3R)-hydroxyacyl-[ACP] + NADP(+) = a 3-oxoacyl-[ACP] + NADPH + H(+)</text>
        <dbReference type="Rhea" id="RHEA:17397"/>
        <dbReference type="Rhea" id="RHEA-COMP:9916"/>
        <dbReference type="Rhea" id="RHEA-COMP:9945"/>
        <dbReference type="ChEBI" id="CHEBI:15378"/>
        <dbReference type="ChEBI" id="CHEBI:57783"/>
        <dbReference type="ChEBI" id="CHEBI:58349"/>
        <dbReference type="ChEBI" id="CHEBI:78776"/>
        <dbReference type="ChEBI" id="CHEBI:78827"/>
        <dbReference type="EC" id="1.1.1.100"/>
    </reaction>
</comment>
<evidence type="ECO:0000313" key="6">
    <source>
        <dbReference type="Proteomes" id="UP001174909"/>
    </source>
</evidence>
<dbReference type="InterPro" id="IPR050259">
    <property type="entry name" value="SDR"/>
</dbReference>
<sequence>MTNQSLFDLSGRVALVTGGSKGLGKAMARGFAQAGADVVISSRHQDELDRALVEILEGTGSKGLALVADLARREEAESLARRTLEKMGRVDVLVNNAGSNIPAVIDEIRDADWDRIVELNLSSCMVLTRALVPQMKERRWGRVIHISSIMGLGGKSSRNVYNATKHGLIGLSKANALDLGSSNITVNCIAPGPFWTDLPASLLNQDQKAVFARRTALGRWGEAEELIGPALLLATEAGSYITGETLVVDGGVMVNTL</sequence>
<dbReference type="InterPro" id="IPR002347">
    <property type="entry name" value="SDR_fam"/>
</dbReference>
<dbReference type="Proteomes" id="UP001174909">
    <property type="component" value="Unassembled WGS sequence"/>
</dbReference>
<gene>
    <name evidence="5" type="ORF">GBAR_LOCUS18838</name>
</gene>
<dbReference type="SUPFAM" id="SSF51735">
    <property type="entry name" value="NAD(P)-binding Rossmann-fold domains"/>
    <property type="match status" value="1"/>
</dbReference>
<comment type="similarity">
    <text evidence="1">Belongs to the short-chain dehydrogenases/reductases (SDR) family.</text>
</comment>
<dbReference type="InterPro" id="IPR036291">
    <property type="entry name" value="NAD(P)-bd_dom_sf"/>
</dbReference>
<evidence type="ECO:0000313" key="5">
    <source>
        <dbReference type="EMBL" id="CAI8033398.1"/>
    </source>
</evidence>
<evidence type="ECO:0000259" key="4">
    <source>
        <dbReference type="SMART" id="SM00822"/>
    </source>
</evidence>
<proteinExistence type="inferred from homology"/>
<dbReference type="SMART" id="SM00822">
    <property type="entry name" value="PKS_KR"/>
    <property type="match status" value="1"/>
</dbReference>
<dbReference type="EC" id="1.1.1.100" evidence="2"/>
<protein>
    <recommendedName>
        <fullName evidence="2">3-oxoacyl-[acyl-carrier-protein] reductase</fullName>
        <ecNumber evidence="2">1.1.1.100</ecNumber>
    </recommendedName>
</protein>
<evidence type="ECO:0000256" key="2">
    <source>
        <dbReference type="ARBA" id="ARBA00012948"/>
    </source>
</evidence>
<dbReference type="InterPro" id="IPR057326">
    <property type="entry name" value="KR_dom"/>
</dbReference>
<dbReference type="PRINTS" id="PR00081">
    <property type="entry name" value="GDHRDH"/>
</dbReference>
<comment type="caution">
    <text evidence="5">The sequence shown here is derived from an EMBL/GenBank/DDBJ whole genome shotgun (WGS) entry which is preliminary data.</text>
</comment>
<dbReference type="GO" id="GO:0004316">
    <property type="term" value="F:3-oxoacyl-[acyl-carrier-protein] reductase (NADPH) activity"/>
    <property type="evidence" value="ECO:0007669"/>
    <property type="project" value="UniProtKB-EC"/>
</dbReference>
<dbReference type="Pfam" id="PF13561">
    <property type="entry name" value="adh_short_C2"/>
    <property type="match status" value="1"/>
</dbReference>
<organism evidence="5 6">
    <name type="scientific">Geodia barretti</name>
    <name type="common">Barrett's horny sponge</name>
    <dbReference type="NCBI Taxonomy" id="519541"/>
    <lineage>
        <taxon>Eukaryota</taxon>
        <taxon>Metazoa</taxon>
        <taxon>Porifera</taxon>
        <taxon>Demospongiae</taxon>
        <taxon>Heteroscleromorpha</taxon>
        <taxon>Tetractinellida</taxon>
        <taxon>Astrophorina</taxon>
        <taxon>Geodiidae</taxon>
        <taxon>Geodia</taxon>
    </lineage>
</organism>
<reference evidence="5" key="1">
    <citation type="submission" date="2023-03" db="EMBL/GenBank/DDBJ databases">
        <authorList>
            <person name="Steffen K."/>
            <person name="Cardenas P."/>
        </authorList>
    </citation>
    <scope>NUCLEOTIDE SEQUENCE</scope>
</reference>
<dbReference type="FunFam" id="3.40.50.720:FF:000084">
    <property type="entry name" value="Short-chain dehydrogenase reductase"/>
    <property type="match status" value="1"/>
</dbReference>
<dbReference type="CDD" id="cd05233">
    <property type="entry name" value="SDR_c"/>
    <property type="match status" value="1"/>
</dbReference>
<accession>A0AA35WTN3</accession>
<keyword evidence="6" id="KW-1185">Reference proteome</keyword>
<feature type="domain" description="Ketoreductase" evidence="4">
    <location>
        <begin position="12"/>
        <end position="198"/>
    </location>
</feature>
<evidence type="ECO:0000256" key="1">
    <source>
        <dbReference type="ARBA" id="ARBA00006484"/>
    </source>
</evidence>
<dbReference type="PANTHER" id="PTHR42879">
    <property type="entry name" value="3-OXOACYL-(ACYL-CARRIER-PROTEIN) REDUCTASE"/>
    <property type="match status" value="1"/>
</dbReference>
<evidence type="ECO:0000256" key="3">
    <source>
        <dbReference type="ARBA" id="ARBA00048508"/>
    </source>
</evidence>
<dbReference type="EMBL" id="CASHTH010002663">
    <property type="protein sequence ID" value="CAI8033398.1"/>
    <property type="molecule type" value="Genomic_DNA"/>
</dbReference>
<dbReference type="PRINTS" id="PR00080">
    <property type="entry name" value="SDRFAMILY"/>
</dbReference>
<name>A0AA35WTN3_GEOBA</name>
<dbReference type="AlphaFoldDB" id="A0AA35WTN3"/>
<dbReference type="Gene3D" id="3.40.50.720">
    <property type="entry name" value="NAD(P)-binding Rossmann-like Domain"/>
    <property type="match status" value="1"/>
</dbReference>